<dbReference type="GO" id="GO:0097431">
    <property type="term" value="C:mitotic spindle pole"/>
    <property type="evidence" value="ECO:0007669"/>
    <property type="project" value="TreeGrafter"/>
</dbReference>
<proteinExistence type="predicted"/>
<dbReference type="GO" id="GO:0007059">
    <property type="term" value="P:chromosome segregation"/>
    <property type="evidence" value="ECO:0007669"/>
    <property type="project" value="TreeGrafter"/>
</dbReference>
<accession>A0A4U1FBP8</accession>
<dbReference type="GO" id="GO:0000132">
    <property type="term" value="P:establishment of mitotic spindle orientation"/>
    <property type="evidence" value="ECO:0007669"/>
    <property type="project" value="TreeGrafter"/>
</dbReference>
<dbReference type="InterPro" id="IPR042791">
    <property type="entry name" value="CDK5RAP2"/>
</dbReference>
<evidence type="ECO:0000256" key="1">
    <source>
        <dbReference type="SAM" id="MobiDB-lite"/>
    </source>
</evidence>
<dbReference type="Proteomes" id="UP000308365">
    <property type="component" value="Unassembled WGS sequence"/>
</dbReference>
<dbReference type="PANTHER" id="PTHR46930">
    <property type="entry name" value="CDK5 REGULATORY SUBUNIT-ASSOCIATED PROTEIN 2"/>
    <property type="match status" value="1"/>
</dbReference>
<dbReference type="AlphaFoldDB" id="A0A4U1FBP8"/>
<name>A0A4U1FBP8_MONMO</name>
<evidence type="ECO:0000313" key="3">
    <source>
        <dbReference type="Proteomes" id="UP000308365"/>
    </source>
</evidence>
<dbReference type="GO" id="GO:0090266">
    <property type="term" value="P:regulation of mitotic cell cycle spindle assembly checkpoint"/>
    <property type="evidence" value="ECO:0007669"/>
    <property type="project" value="TreeGrafter"/>
</dbReference>
<reference evidence="3" key="1">
    <citation type="journal article" date="2019" name="IScience">
        <title>Narwhal Genome Reveals Long-Term Low Genetic Diversity despite Current Large Abundance Size.</title>
        <authorList>
            <person name="Westbury M.V."/>
            <person name="Petersen B."/>
            <person name="Garde E."/>
            <person name="Heide-Jorgensen M.P."/>
            <person name="Lorenzen E.D."/>
        </authorList>
    </citation>
    <scope>NUCLEOTIDE SEQUENCE [LARGE SCALE GENOMIC DNA]</scope>
</reference>
<dbReference type="GO" id="GO:0043015">
    <property type="term" value="F:gamma-tubulin binding"/>
    <property type="evidence" value="ECO:0007669"/>
    <property type="project" value="TreeGrafter"/>
</dbReference>
<dbReference type="GO" id="GO:0008017">
    <property type="term" value="F:microtubule binding"/>
    <property type="evidence" value="ECO:0007669"/>
    <property type="project" value="TreeGrafter"/>
</dbReference>
<dbReference type="EMBL" id="RWIC01000227">
    <property type="protein sequence ID" value="TKC47099.1"/>
    <property type="molecule type" value="Genomic_DNA"/>
</dbReference>
<gene>
    <name evidence="2" type="ORF">EI555_012308</name>
</gene>
<dbReference type="GO" id="GO:0035371">
    <property type="term" value="C:microtubule plus-end"/>
    <property type="evidence" value="ECO:0007669"/>
    <property type="project" value="TreeGrafter"/>
</dbReference>
<sequence length="125" mass="14185">YDSLVQAQARELSLQRQQIKDSHGICVVYRRHMNATIKAFEELLQASDMDCRVAEGFQEQLNQCAELLKQLENLFLKGFLERASRALSDCPMLSDCEIPEKSSSSRDQKQDSETEKTSVLANNVS</sequence>
<dbReference type="GO" id="GO:0007099">
    <property type="term" value="P:centriole replication"/>
    <property type="evidence" value="ECO:0007669"/>
    <property type="project" value="TreeGrafter"/>
</dbReference>
<dbReference type="GO" id="GO:0000242">
    <property type="term" value="C:pericentriolar material"/>
    <property type="evidence" value="ECO:0007669"/>
    <property type="project" value="TreeGrafter"/>
</dbReference>
<organism evidence="2 3">
    <name type="scientific">Monodon monoceros</name>
    <name type="common">Narwhal</name>
    <name type="synonym">Ceratodon monodon</name>
    <dbReference type="NCBI Taxonomy" id="40151"/>
    <lineage>
        <taxon>Eukaryota</taxon>
        <taxon>Metazoa</taxon>
        <taxon>Chordata</taxon>
        <taxon>Craniata</taxon>
        <taxon>Vertebrata</taxon>
        <taxon>Euteleostomi</taxon>
        <taxon>Mammalia</taxon>
        <taxon>Eutheria</taxon>
        <taxon>Laurasiatheria</taxon>
        <taxon>Artiodactyla</taxon>
        <taxon>Whippomorpha</taxon>
        <taxon>Cetacea</taxon>
        <taxon>Odontoceti</taxon>
        <taxon>Monodontidae</taxon>
        <taxon>Monodon</taxon>
    </lineage>
</organism>
<protein>
    <submittedName>
        <fullName evidence="2">Uncharacterized protein</fullName>
    </submittedName>
</protein>
<dbReference type="PANTHER" id="PTHR46930:SF1">
    <property type="entry name" value="CDK5 REGULATORY SUBUNIT-ASSOCIATED PROTEIN 2"/>
    <property type="match status" value="1"/>
</dbReference>
<evidence type="ECO:0000313" key="2">
    <source>
        <dbReference type="EMBL" id="TKC47099.1"/>
    </source>
</evidence>
<feature type="compositionally biased region" description="Basic and acidic residues" evidence="1">
    <location>
        <begin position="98"/>
        <end position="116"/>
    </location>
</feature>
<feature type="non-terminal residue" evidence="2">
    <location>
        <position position="125"/>
    </location>
</feature>
<dbReference type="GO" id="GO:0046600">
    <property type="term" value="P:negative regulation of centriole replication"/>
    <property type="evidence" value="ECO:0007669"/>
    <property type="project" value="TreeGrafter"/>
</dbReference>
<feature type="non-terminal residue" evidence="2">
    <location>
        <position position="1"/>
    </location>
</feature>
<feature type="region of interest" description="Disordered" evidence="1">
    <location>
        <begin position="97"/>
        <end position="125"/>
    </location>
</feature>
<comment type="caution">
    <text evidence="2">The sequence shown here is derived from an EMBL/GenBank/DDBJ whole genome shotgun (WGS) entry which is preliminary data.</text>
</comment>
<dbReference type="GO" id="GO:0001578">
    <property type="term" value="P:microtubule bundle formation"/>
    <property type="evidence" value="ECO:0007669"/>
    <property type="project" value="TreeGrafter"/>
</dbReference>